<evidence type="ECO:0000313" key="13">
    <source>
        <dbReference type="EMBL" id="HDD44866.1"/>
    </source>
</evidence>
<dbReference type="NCBIfam" id="TIGR01393">
    <property type="entry name" value="lepA"/>
    <property type="match status" value="1"/>
</dbReference>
<dbReference type="Gene3D" id="2.40.30.10">
    <property type="entry name" value="Translation factors"/>
    <property type="match status" value="1"/>
</dbReference>
<dbReference type="CDD" id="cd03709">
    <property type="entry name" value="lepA_C"/>
    <property type="match status" value="1"/>
</dbReference>
<dbReference type="Pfam" id="PF06421">
    <property type="entry name" value="LepA_C"/>
    <property type="match status" value="1"/>
</dbReference>
<evidence type="ECO:0000256" key="1">
    <source>
        <dbReference type="ARBA" id="ARBA00005454"/>
    </source>
</evidence>
<dbReference type="InterPro" id="IPR000795">
    <property type="entry name" value="T_Tr_GTP-bd_dom"/>
</dbReference>
<dbReference type="SMART" id="SM00838">
    <property type="entry name" value="EFG_C"/>
    <property type="match status" value="1"/>
</dbReference>
<keyword evidence="7" id="KW-0472">Membrane</keyword>
<evidence type="ECO:0000256" key="5">
    <source>
        <dbReference type="ARBA" id="ARBA00022917"/>
    </source>
</evidence>
<dbReference type="GO" id="GO:0003746">
    <property type="term" value="F:translation elongation factor activity"/>
    <property type="evidence" value="ECO:0007669"/>
    <property type="project" value="UniProtKB-KW"/>
</dbReference>
<keyword evidence="5" id="KW-0648">Protein biosynthesis</keyword>
<evidence type="ECO:0000256" key="11">
    <source>
        <dbReference type="ARBA" id="ARBA00066744"/>
    </source>
</evidence>
<dbReference type="SUPFAM" id="SSF52540">
    <property type="entry name" value="P-loop containing nucleoside triphosphate hydrolases"/>
    <property type="match status" value="1"/>
</dbReference>
<dbReference type="FunFam" id="3.30.70.870:FF:000004">
    <property type="entry name" value="Translation factor GUF1, mitochondrial"/>
    <property type="match status" value="1"/>
</dbReference>
<dbReference type="Pfam" id="PF03144">
    <property type="entry name" value="GTP_EFTU_D2"/>
    <property type="match status" value="1"/>
</dbReference>
<keyword evidence="13" id="KW-0251">Elongation factor</keyword>
<dbReference type="GO" id="GO:0003924">
    <property type="term" value="F:GTPase activity"/>
    <property type="evidence" value="ECO:0007669"/>
    <property type="project" value="InterPro"/>
</dbReference>
<keyword evidence="6" id="KW-0342">GTP-binding</keyword>
<dbReference type="InterPro" id="IPR035647">
    <property type="entry name" value="EFG_III/V"/>
</dbReference>
<keyword evidence="3" id="KW-0547">Nucleotide-binding</keyword>
<dbReference type="EMBL" id="DRBS01000311">
    <property type="protein sequence ID" value="HDD44866.1"/>
    <property type="molecule type" value="Genomic_DNA"/>
</dbReference>
<dbReference type="Gene3D" id="3.40.50.300">
    <property type="entry name" value="P-loop containing nucleotide triphosphate hydrolases"/>
    <property type="match status" value="1"/>
</dbReference>
<dbReference type="EC" id="3.6.5.n1" evidence="11"/>
<dbReference type="Gene3D" id="3.30.70.870">
    <property type="entry name" value="Elongation Factor G (Translational Gtpase), domain 3"/>
    <property type="match status" value="1"/>
</dbReference>
<dbReference type="InterPro" id="IPR035654">
    <property type="entry name" value="LepA_IV"/>
</dbReference>
<keyword evidence="2" id="KW-1003">Cell membrane</keyword>
<dbReference type="SUPFAM" id="SSF54980">
    <property type="entry name" value="EF-G C-terminal domain-like"/>
    <property type="match status" value="2"/>
</dbReference>
<evidence type="ECO:0000256" key="2">
    <source>
        <dbReference type="ARBA" id="ARBA00022475"/>
    </source>
</evidence>
<evidence type="ECO:0000256" key="3">
    <source>
        <dbReference type="ARBA" id="ARBA00022741"/>
    </source>
</evidence>
<dbReference type="Pfam" id="PF00679">
    <property type="entry name" value="EFG_C"/>
    <property type="match status" value="1"/>
</dbReference>
<comment type="caution">
    <text evidence="13">The sequence shown here is derived from an EMBL/GenBank/DDBJ whole genome shotgun (WGS) entry which is preliminary data.</text>
</comment>
<dbReference type="InterPro" id="IPR009000">
    <property type="entry name" value="Transl_B-barrel_sf"/>
</dbReference>
<proteinExistence type="inferred from homology"/>
<evidence type="ECO:0000256" key="4">
    <source>
        <dbReference type="ARBA" id="ARBA00022801"/>
    </source>
</evidence>
<dbReference type="Gene3D" id="3.30.70.2570">
    <property type="entry name" value="Elongation factor 4, C-terminal domain"/>
    <property type="match status" value="1"/>
</dbReference>
<dbReference type="CDD" id="cd16260">
    <property type="entry name" value="EF4_III"/>
    <property type="match status" value="1"/>
</dbReference>
<dbReference type="InterPro" id="IPR006297">
    <property type="entry name" value="EF-4"/>
</dbReference>
<dbReference type="PROSITE" id="PS51722">
    <property type="entry name" value="G_TR_2"/>
    <property type="match status" value="1"/>
</dbReference>
<reference evidence="13" key="1">
    <citation type="journal article" date="2020" name="mSystems">
        <title>Genome- and Community-Level Interaction Insights into Carbon Utilization and Element Cycling Functions of Hydrothermarchaeota in Hydrothermal Sediment.</title>
        <authorList>
            <person name="Zhou Z."/>
            <person name="Liu Y."/>
            <person name="Xu W."/>
            <person name="Pan J."/>
            <person name="Luo Z.H."/>
            <person name="Li M."/>
        </authorList>
    </citation>
    <scope>NUCLEOTIDE SEQUENCE [LARGE SCALE GENOMIC DNA]</scope>
    <source>
        <strain evidence="13">HyVt-233</strain>
    </source>
</reference>
<comment type="similarity">
    <text evidence="1">Belongs to the TRAFAC class translation factor GTPase superfamily. Classic translation factor GTPase family. LepA subfamily.</text>
</comment>
<dbReference type="FunFam" id="3.30.70.2570:FF:000001">
    <property type="entry name" value="Translation factor GUF1, mitochondrial"/>
    <property type="match status" value="1"/>
</dbReference>
<dbReference type="InterPro" id="IPR005225">
    <property type="entry name" value="Small_GTP-bd"/>
</dbReference>
<evidence type="ECO:0000256" key="9">
    <source>
        <dbReference type="ARBA" id="ARBA00057626"/>
    </source>
</evidence>
<dbReference type="Proteomes" id="UP000886289">
    <property type="component" value="Unassembled WGS sequence"/>
</dbReference>
<dbReference type="CDD" id="cd03699">
    <property type="entry name" value="EF4_II"/>
    <property type="match status" value="1"/>
</dbReference>
<dbReference type="GO" id="GO:0043022">
    <property type="term" value="F:ribosome binding"/>
    <property type="evidence" value="ECO:0007669"/>
    <property type="project" value="TreeGrafter"/>
</dbReference>
<evidence type="ECO:0000256" key="8">
    <source>
        <dbReference type="ARBA" id="ARBA00050293"/>
    </source>
</evidence>
<dbReference type="PANTHER" id="PTHR43512:SF4">
    <property type="entry name" value="TRANSLATION FACTOR GUF1 HOMOLOG, CHLOROPLASTIC"/>
    <property type="match status" value="1"/>
</dbReference>
<evidence type="ECO:0000256" key="6">
    <source>
        <dbReference type="ARBA" id="ARBA00023134"/>
    </source>
</evidence>
<protein>
    <recommendedName>
        <fullName evidence="11">elongation factor 4</fullName>
        <ecNumber evidence="11">3.6.5.n1</ecNumber>
    </recommendedName>
</protein>
<dbReference type="InterPro" id="IPR027417">
    <property type="entry name" value="P-loop_NTPase"/>
</dbReference>
<dbReference type="InterPro" id="IPR038363">
    <property type="entry name" value="LepA_C_sf"/>
</dbReference>
<dbReference type="HAMAP" id="MF_00071">
    <property type="entry name" value="LepA"/>
    <property type="match status" value="1"/>
</dbReference>
<feature type="non-terminal residue" evidence="13">
    <location>
        <position position="1"/>
    </location>
</feature>
<dbReference type="InterPro" id="IPR013842">
    <property type="entry name" value="LepA_CTD"/>
</dbReference>
<dbReference type="InterPro" id="IPR000640">
    <property type="entry name" value="EFG_V-like"/>
</dbReference>
<accession>A0A7C0Y3M7</accession>
<evidence type="ECO:0000256" key="7">
    <source>
        <dbReference type="ARBA" id="ARBA00023136"/>
    </source>
</evidence>
<dbReference type="AlphaFoldDB" id="A0A7C0Y3M7"/>
<gene>
    <name evidence="13" type="primary">lepA</name>
    <name evidence="13" type="ORF">ENG63_08425</name>
</gene>
<feature type="domain" description="Tr-type G" evidence="12">
    <location>
        <begin position="1"/>
        <end position="122"/>
    </location>
</feature>
<name>A0A7C0Y3M7_DESA2</name>
<comment type="function">
    <text evidence="9">Required for accurate and efficient protein synthesis under certain stress conditions. May act as a fidelity factor of the translation reaction, by catalyzing a one-codon backward translocation of tRNAs on improperly translocated ribosomes. Back-translocation proceeds from a post-translocation (POST) complex to a pre-translocation (PRE) complex, thus giving elongation factor G a second chance to translocate the tRNAs correctly. Binds to ribosomes in a GTP-dependent manner.</text>
</comment>
<comment type="catalytic activity">
    <reaction evidence="8">
        <text>GTP + H2O = GDP + phosphate + H(+)</text>
        <dbReference type="Rhea" id="RHEA:19669"/>
        <dbReference type="ChEBI" id="CHEBI:15377"/>
        <dbReference type="ChEBI" id="CHEBI:15378"/>
        <dbReference type="ChEBI" id="CHEBI:37565"/>
        <dbReference type="ChEBI" id="CHEBI:43474"/>
        <dbReference type="ChEBI" id="CHEBI:58189"/>
        <dbReference type="EC" id="3.6.5.n1"/>
    </reaction>
</comment>
<dbReference type="GO" id="GO:0005525">
    <property type="term" value="F:GTP binding"/>
    <property type="evidence" value="ECO:0007669"/>
    <property type="project" value="UniProtKB-KW"/>
</dbReference>
<dbReference type="PANTHER" id="PTHR43512">
    <property type="entry name" value="TRANSLATION FACTOR GUF1-RELATED"/>
    <property type="match status" value="1"/>
</dbReference>
<dbReference type="SUPFAM" id="SSF50447">
    <property type="entry name" value="Translation proteins"/>
    <property type="match status" value="1"/>
</dbReference>
<dbReference type="NCBIfam" id="TIGR00231">
    <property type="entry name" value="small_GTP"/>
    <property type="match status" value="1"/>
</dbReference>
<organism evidence="13">
    <name type="scientific">Desulfofervidus auxilii</name>
    <dbReference type="NCBI Taxonomy" id="1621989"/>
    <lineage>
        <taxon>Bacteria</taxon>
        <taxon>Pseudomonadati</taxon>
        <taxon>Thermodesulfobacteriota</taxon>
        <taxon>Candidatus Desulfofervidia</taxon>
        <taxon>Candidatus Desulfofervidales</taxon>
        <taxon>Candidatus Desulfofervidaceae</taxon>
        <taxon>Candidatus Desulfofervidus</taxon>
    </lineage>
</organism>
<dbReference type="FunFam" id="2.40.30.10:FF:000015">
    <property type="entry name" value="Translation factor GUF1, mitochondrial"/>
    <property type="match status" value="1"/>
</dbReference>
<comment type="similarity">
    <text evidence="10">Belongs to the GTP-binding elongation factor family. LepA subfamily.</text>
</comment>
<evidence type="ECO:0000256" key="10">
    <source>
        <dbReference type="ARBA" id="ARBA00061052"/>
    </source>
</evidence>
<dbReference type="InterPro" id="IPR004161">
    <property type="entry name" value="EFTu-like_2"/>
</dbReference>
<dbReference type="FunFam" id="3.30.70.240:FF:000007">
    <property type="entry name" value="Translation factor GUF1, mitochondrial"/>
    <property type="match status" value="1"/>
</dbReference>
<evidence type="ECO:0000259" key="12">
    <source>
        <dbReference type="PROSITE" id="PS51722"/>
    </source>
</evidence>
<dbReference type="Gene3D" id="3.30.70.240">
    <property type="match status" value="1"/>
</dbReference>
<dbReference type="Pfam" id="PF00009">
    <property type="entry name" value="GTP_EFTU"/>
    <property type="match status" value="1"/>
</dbReference>
<dbReference type="GO" id="GO:0045727">
    <property type="term" value="P:positive regulation of translation"/>
    <property type="evidence" value="ECO:0007669"/>
    <property type="project" value="TreeGrafter"/>
</dbReference>
<sequence>YKAEDGKDYILNLIDTPGHVDFTYEVSRSLAACEGAILLVDAVQGVEAQTVTNAYLAVEEGLEIIPVINKIDLPNADPERVKKEIEEVLGLNTSEVILTSAKKGIGTKEVLEAVVKRVPPPIGSIEMPLQALIFDSWFDPFQGVVVLIRVVNGVIRLGMKIKLMSSQKIYEVSEIGVFTPWQKPVNQLGPGEVGYVKAGIKTIQDARIGDTITSATKPAEKPLPGFKLVKPVVFAGFYPSDPKEYEDLKEALIKLNLNDSAFVFEPETSAALGYGFRCGFLGMLHMEIVQERLEREFNLSVISTSPSVVYKVELTDGKTIEVDNPAKLPSPVKIKRILEPIVKAEIHVPLEFLGNIIRLCEERRGRQIEMKFISEKHVILIYELPFAEILTDFYDRLKSLSRGYASFDYEIIGYKESPLIKLDILINGQPVDALSLIVHKEKAYYQGKKLVERLRDLIPRQLFEVIIQAAIGGRIIARERIPPLRKDVTAKCYGGDVTRKRKLLEKQKEGKRRLKQLGLVTIPQEAFLTVFSRERG</sequence>
<keyword evidence="4 13" id="KW-0378">Hydrolase</keyword>